<sequence length="257" mass="28556">MEGSEKDECLPETKTESKEVEPEKENEFLIGIQEDHTEECPGEMIAFLRTTLSVKQANKVSGQETGLKPIEEKKNMPSSLPLTVGHPTSCGRPLGKKRVEDRSLPPILGAGQQRSKGGKRPTGDGRSRPIFTKNSFLSFESYANRRTQIEGLQVESRIETTNLGFDIATREMSSGAVRDRNLYHELKLIARVFGIEKGRNPMASNSGINWDIELEIVNTLLVPSGRENKAINEADLPPRPTIIDDRSGSDKQSQDRP</sequence>
<dbReference type="Proteomes" id="UP001060085">
    <property type="component" value="Linkage Group LG03"/>
</dbReference>
<accession>A0ACC0BFF1</accession>
<gene>
    <name evidence="1" type="ORF">M9H77_11713</name>
</gene>
<organism evidence="1 2">
    <name type="scientific">Catharanthus roseus</name>
    <name type="common">Madagascar periwinkle</name>
    <name type="synonym">Vinca rosea</name>
    <dbReference type="NCBI Taxonomy" id="4058"/>
    <lineage>
        <taxon>Eukaryota</taxon>
        <taxon>Viridiplantae</taxon>
        <taxon>Streptophyta</taxon>
        <taxon>Embryophyta</taxon>
        <taxon>Tracheophyta</taxon>
        <taxon>Spermatophyta</taxon>
        <taxon>Magnoliopsida</taxon>
        <taxon>eudicotyledons</taxon>
        <taxon>Gunneridae</taxon>
        <taxon>Pentapetalae</taxon>
        <taxon>asterids</taxon>
        <taxon>lamiids</taxon>
        <taxon>Gentianales</taxon>
        <taxon>Apocynaceae</taxon>
        <taxon>Rauvolfioideae</taxon>
        <taxon>Vinceae</taxon>
        <taxon>Catharanthinae</taxon>
        <taxon>Catharanthus</taxon>
    </lineage>
</organism>
<evidence type="ECO:0000313" key="1">
    <source>
        <dbReference type="EMBL" id="KAI5671349.1"/>
    </source>
</evidence>
<dbReference type="EMBL" id="CM044703">
    <property type="protein sequence ID" value="KAI5671349.1"/>
    <property type="molecule type" value="Genomic_DNA"/>
</dbReference>
<proteinExistence type="predicted"/>
<comment type="caution">
    <text evidence="1">The sequence shown here is derived from an EMBL/GenBank/DDBJ whole genome shotgun (WGS) entry which is preliminary data.</text>
</comment>
<evidence type="ECO:0000313" key="2">
    <source>
        <dbReference type="Proteomes" id="UP001060085"/>
    </source>
</evidence>
<keyword evidence="2" id="KW-1185">Reference proteome</keyword>
<protein>
    <submittedName>
        <fullName evidence="1">Uncharacterized protein</fullName>
    </submittedName>
</protein>
<reference evidence="2" key="1">
    <citation type="journal article" date="2023" name="Nat. Plants">
        <title>Single-cell RNA sequencing provides a high-resolution roadmap for understanding the multicellular compartmentation of specialized metabolism.</title>
        <authorList>
            <person name="Sun S."/>
            <person name="Shen X."/>
            <person name="Li Y."/>
            <person name="Li Y."/>
            <person name="Wang S."/>
            <person name="Li R."/>
            <person name="Zhang H."/>
            <person name="Shen G."/>
            <person name="Guo B."/>
            <person name="Wei J."/>
            <person name="Xu J."/>
            <person name="St-Pierre B."/>
            <person name="Chen S."/>
            <person name="Sun C."/>
        </authorList>
    </citation>
    <scope>NUCLEOTIDE SEQUENCE [LARGE SCALE GENOMIC DNA]</scope>
</reference>
<name>A0ACC0BFF1_CATRO</name>